<dbReference type="AlphaFoldDB" id="A0A346XWW9"/>
<sequence>MPTYHRKQMLVAKVQDEVGHGHVMARVAEDLGLSREQVVDDFLTGKTKLLSIFHYGFDLWEEIGPAALLMNSAAIVQFQSLEQGTYLPYARALRKIEKEESFHYHHALDLTHEVLTTGTDEQRAVVQDAFEVWLPRMLAYFGPPDSDTVAENTMYKLGLKVDSNDSLRQRWLDKIIPVFEQLGVDVPHELVHFDESLGEWVYATPDWEETNAMIKEGGPRAADWEALLRESFSRNAPYKHAALNADVVPV</sequence>
<keyword evidence="2" id="KW-1185">Reference proteome</keyword>
<name>A0A346XWW9_9ACTN</name>
<dbReference type="SUPFAM" id="SSF47240">
    <property type="entry name" value="Ferritin-like"/>
    <property type="match status" value="1"/>
</dbReference>
<protein>
    <submittedName>
        <fullName evidence="1">Phenylacetate-CoA oxygenase, PaaG subunit</fullName>
    </submittedName>
</protein>
<dbReference type="InterPro" id="IPR012347">
    <property type="entry name" value="Ferritin-like"/>
</dbReference>
<dbReference type="KEGG" id="euz:DVS28_a2031"/>
<organism evidence="1 2">
    <name type="scientific">Euzebya pacifica</name>
    <dbReference type="NCBI Taxonomy" id="1608957"/>
    <lineage>
        <taxon>Bacteria</taxon>
        <taxon>Bacillati</taxon>
        <taxon>Actinomycetota</taxon>
        <taxon>Nitriliruptoria</taxon>
        <taxon>Euzebyales</taxon>
    </lineage>
</organism>
<dbReference type="InterPro" id="IPR052703">
    <property type="entry name" value="Aromatic_CoA_ox/epox"/>
</dbReference>
<proteinExistence type="predicted"/>
<gene>
    <name evidence="1" type="ORF">DVS28_a2031</name>
</gene>
<dbReference type="Pfam" id="PF05138">
    <property type="entry name" value="PaaA_PaaC"/>
    <property type="match status" value="1"/>
</dbReference>
<dbReference type="PANTHER" id="PTHR30458:SF2">
    <property type="entry name" value="1,2-PHENYLACETYL-COA EPOXIDASE, SUBUNIT A"/>
    <property type="match status" value="1"/>
</dbReference>
<dbReference type="InterPro" id="IPR009078">
    <property type="entry name" value="Ferritin-like_SF"/>
</dbReference>
<dbReference type="PANTHER" id="PTHR30458">
    <property type="entry name" value="PHENYLACETIC ACID DEGRADATION PROTEIN PAA"/>
    <property type="match status" value="1"/>
</dbReference>
<dbReference type="Proteomes" id="UP000264006">
    <property type="component" value="Chromosome"/>
</dbReference>
<dbReference type="GO" id="GO:0010124">
    <property type="term" value="P:phenylacetate catabolic process"/>
    <property type="evidence" value="ECO:0007669"/>
    <property type="project" value="InterPro"/>
</dbReference>
<reference evidence="1 2" key="1">
    <citation type="submission" date="2018-09" db="EMBL/GenBank/DDBJ databases">
        <title>Complete genome sequence of Euzebya sp. DY32-46 isolated from seawater of Pacific Ocean.</title>
        <authorList>
            <person name="Xu L."/>
            <person name="Wu Y.-H."/>
            <person name="Xu X.-W."/>
        </authorList>
    </citation>
    <scope>NUCLEOTIDE SEQUENCE [LARGE SCALE GENOMIC DNA]</scope>
    <source>
        <strain evidence="1 2">DY32-46</strain>
    </source>
</reference>
<dbReference type="InterPro" id="IPR007814">
    <property type="entry name" value="PaaA_PaaC"/>
</dbReference>
<dbReference type="GO" id="GO:0005829">
    <property type="term" value="C:cytosol"/>
    <property type="evidence" value="ECO:0007669"/>
    <property type="project" value="TreeGrafter"/>
</dbReference>
<evidence type="ECO:0000313" key="2">
    <source>
        <dbReference type="Proteomes" id="UP000264006"/>
    </source>
</evidence>
<dbReference type="Gene3D" id="1.20.1260.10">
    <property type="match status" value="1"/>
</dbReference>
<evidence type="ECO:0000313" key="1">
    <source>
        <dbReference type="EMBL" id="AXV06716.1"/>
    </source>
</evidence>
<dbReference type="EMBL" id="CP031165">
    <property type="protein sequence ID" value="AXV06716.1"/>
    <property type="molecule type" value="Genomic_DNA"/>
</dbReference>
<accession>A0A346XWW9</accession>